<dbReference type="GO" id="GO:0051301">
    <property type="term" value="P:cell division"/>
    <property type="evidence" value="ECO:0007669"/>
    <property type="project" value="UniProtKB-KW"/>
</dbReference>
<dbReference type="GO" id="GO:0030261">
    <property type="term" value="P:chromosome condensation"/>
    <property type="evidence" value="ECO:0007669"/>
    <property type="project" value="UniProtKB-KW"/>
</dbReference>
<dbReference type="Proteomes" id="UP001530377">
    <property type="component" value="Unassembled WGS sequence"/>
</dbReference>
<protein>
    <recommendedName>
        <fullName evidence="8">Condensin complex subunit 1 C-terminal domain-containing protein</fullName>
    </recommendedName>
</protein>
<dbReference type="InterPro" id="IPR032682">
    <property type="entry name" value="Cnd1_C"/>
</dbReference>
<feature type="domain" description="Condensin complex subunit 1 C-terminal" evidence="8">
    <location>
        <begin position="1234"/>
        <end position="1303"/>
    </location>
</feature>
<evidence type="ECO:0000313" key="9">
    <source>
        <dbReference type="EMBL" id="KAL3808389.1"/>
    </source>
</evidence>
<feature type="region of interest" description="Disordered" evidence="7">
    <location>
        <begin position="267"/>
        <end position="315"/>
    </location>
</feature>
<keyword evidence="2" id="KW-0132">Cell division</keyword>
<evidence type="ECO:0000256" key="5">
    <source>
        <dbReference type="ARBA" id="ARBA00023242"/>
    </source>
</evidence>
<sequence>RGRGGMPNTNQMDDDDEAMVAPSAGQHRSLIIAELLLLTPPDEDDYMYYRDCEREGGSVDGAGTAAEEQRRSRNHLRRRGLEIVVDLLDGAIAAREGRAASGGARQSPRTTTPRRLTLREALGCDDLPSTTASGLASCLVRLMSYHLVDADDDEDDDEGGVVATSTSASAYAAVSPLAFNSALLYLELIGTEGAWGLGMVDAGGMIAMRGLIRKWEFYIETACVALGMITALLSSSSGCILDPDDVDDDVVVECREAASTLERALRSTVMPPSSPTSATFADGISQARSREQSARSCRGGGSGPRSTGREDEATALREKRSCEAGTHLLRGLLPLFNLRIEAPNGHAGKLAAFEAASALVVSVMENVVAVDDTGRRTPRVVADIGGSGDLGNSSTPKRGWRKSVGFSQIPAASDGVEGSGSDPACPMPPNNASARLIAPPSLKKSVTPHRASRSGSSAPSDRRRHPVLALVVGLLQRLLTTGGIERADARSRVCLLGVRFLAHLPVLERCDLLRFVGDMCESKVSCHRLLGVEMIGDVMCQGWFWKDAEKGDFAHQAFTPSSSISEGASVEVGVARTTTSSRLLRCLQGRLSDKSPTVRTRAALSLGEMARTASEAQEEGRNLDGTIIADMPGKLTDESVSSRALAVALCRIGTSLTSTLRQRASKDGSATVRKSFIVAWLKMLNLAHQERREEFLVSGPDITALCRLCNDASVATRKAAADGLTKLIQANNDGEEHSAHASSLEVAWAHTVLPLVSDAEATCVTKAVEFFSALVIEPIIKRDDDAKSRVAWRILSKLSGGSNRAGASRNASGSLILALQKLLLNAGKDMKMLSKNLLNAVYRAIGMSLGLNGPINFDSSMTHENGSEWGLFEVHTTEMRTGAWCLLDALTSCLIINDTGSSKFFSLANISLSQAIGASQINSSFLVSSLRNLRGLMNSKSVSSDMKINLIGTSQNCLKVIAIMGKFVPLDDAEACFSELSSDLKSFTIPVDLISATVNVLITFTKRMCDDSGKDVFVEVKGWVNSLLNRCEQAIESQFSAMSQRGMMIEEDENFLSIILYFIGELSLVGFTSQEDSSLLTTKTRNDITPTDKDPVRGLLIRPSSRLVNLVKLMLPNTMPIPSAADHELTPTPVGIRAHSFVTLGKLCLRDESLAKESLNIFARELHKDSDSNPIVQSNSLMVMGDLCVRYTNLVDKYLPFMAASLQAGDGKPVEVNTNSRNSLFHNRKFNAYSMVKKNAIMLLSSLLLQDYIKWRGLLIHRFLAAVADEDDEVAQLAQTALRGPLLQKQPSLFANHFVGAVFVLNMCKAHPVYNAELGSGDSGLTVYFEGASFSGSIGYHKRREVYEVMLANMNDAQKVEVTARLVKEVLGGALETTGDLSAVCKFSAVAIKRSTRLSNSRIDAATNVLTDTLNILSSPQIRVGRKGVQDAEFDYGGSRPDQRKAHKQHLLTRISRKHLMEIVIPILCNLKSVLESSHSPILKFIMTYLGCIFRNYKSEVQEYLANQPILLQELEYDTRQYEKEQKQGGRVSVLPSDVVIGKPV</sequence>
<dbReference type="InterPro" id="IPR011989">
    <property type="entry name" value="ARM-like"/>
</dbReference>
<dbReference type="PANTHER" id="PTHR14222">
    <property type="entry name" value="CONDENSIN"/>
    <property type="match status" value="1"/>
</dbReference>
<evidence type="ECO:0000256" key="2">
    <source>
        <dbReference type="ARBA" id="ARBA00022618"/>
    </source>
</evidence>
<gene>
    <name evidence="9" type="ORF">ACHAXA_000787</name>
</gene>
<dbReference type="SUPFAM" id="SSF48371">
    <property type="entry name" value="ARM repeat"/>
    <property type="match status" value="1"/>
</dbReference>
<evidence type="ECO:0000313" key="10">
    <source>
        <dbReference type="Proteomes" id="UP001530377"/>
    </source>
</evidence>
<feature type="non-terminal residue" evidence="9">
    <location>
        <position position="1"/>
    </location>
</feature>
<dbReference type="Pfam" id="PF12717">
    <property type="entry name" value="Cnd1"/>
    <property type="match status" value="1"/>
</dbReference>
<comment type="subcellular location">
    <subcellularLocation>
        <location evidence="1">Nucleus</location>
    </subcellularLocation>
</comment>
<dbReference type="InterPro" id="IPR016024">
    <property type="entry name" value="ARM-type_fold"/>
</dbReference>
<dbReference type="PANTHER" id="PTHR14222:SF1">
    <property type="entry name" value="CONDENSIN-2 COMPLEX SUBUNIT D3"/>
    <property type="match status" value="1"/>
</dbReference>
<dbReference type="EMBL" id="JALLPB020000515">
    <property type="protein sequence ID" value="KAL3808389.1"/>
    <property type="molecule type" value="Genomic_DNA"/>
</dbReference>
<evidence type="ECO:0000256" key="1">
    <source>
        <dbReference type="ARBA" id="ARBA00004123"/>
    </source>
</evidence>
<evidence type="ECO:0000259" key="8">
    <source>
        <dbReference type="Pfam" id="PF12717"/>
    </source>
</evidence>
<organism evidence="9 10">
    <name type="scientific">Cyclostephanos tholiformis</name>
    <dbReference type="NCBI Taxonomy" id="382380"/>
    <lineage>
        <taxon>Eukaryota</taxon>
        <taxon>Sar</taxon>
        <taxon>Stramenopiles</taxon>
        <taxon>Ochrophyta</taxon>
        <taxon>Bacillariophyta</taxon>
        <taxon>Coscinodiscophyceae</taxon>
        <taxon>Thalassiosirophycidae</taxon>
        <taxon>Stephanodiscales</taxon>
        <taxon>Stephanodiscaceae</taxon>
        <taxon>Cyclostephanos</taxon>
    </lineage>
</organism>
<dbReference type="InterPro" id="IPR026971">
    <property type="entry name" value="CND1/NCAPD3"/>
</dbReference>
<dbReference type="GO" id="GO:0005634">
    <property type="term" value="C:nucleus"/>
    <property type="evidence" value="ECO:0007669"/>
    <property type="project" value="UniProtKB-SubCell"/>
</dbReference>
<feature type="region of interest" description="Disordered" evidence="7">
    <location>
        <begin position="380"/>
        <end position="463"/>
    </location>
</feature>
<keyword evidence="4" id="KW-0226">DNA condensation</keyword>
<keyword evidence="6" id="KW-0131">Cell cycle</keyword>
<accession>A0ABD3R5X2</accession>
<evidence type="ECO:0000256" key="7">
    <source>
        <dbReference type="SAM" id="MobiDB-lite"/>
    </source>
</evidence>
<name>A0ABD3R5X2_9STRA</name>
<comment type="caution">
    <text evidence="9">The sequence shown here is derived from an EMBL/GenBank/DDBJ whole genome shotgun (WGS) entry which is preliminary data.</text>
</comment>
<reference evidence="9 10" key="1">
    <citation type="submission" date="2024-10" db="EMBL/GenBank/DDBJ databases">
        <title>Updated reference genomes for cyclostephanoid diatoms.</title>
        <authorList>
            <person name="Roberts W.R."/>
            <person name="Alverson A.J."/>
        </authorList>
    </citation>
    <scope>NUCLEOTIDE SEQUENCE [LARGE SCALE GENOMIC DNA]</scope>
    <source>
        <strain evidence="9 10">AJA228-03</strain>
    </source>
</reference>
<keyword evidence="10" id="KW-1185">Reference proteome</keyword>
<evidence type="ECO:0000256" key="3">
    <source>
        <dbReference type="ARBA" id="ARBA00022776"/>
    </source>
</evidence>
<keyword evidence="5" id="KW-0539">Nucleus</keyword>
<evidence type="ECO:0000256" key="6">
    <source>
        <dbReference type="ARBA" id="ARBA00023306"/>
    </source>
</evidence>
<keyword evidence="3" id="KW-0498">Mitosis</keyword>
<dbReference type="Gene3D" id="1.25.10.10">
    <property type="entry name" value="Leucine-rich Repeat Variant"/>
    <property type="match status" value="1"/>
</dbReference>
<proteinExistence type="predicted"/>
<evidence type="ECO:0000256" key="4">
    <source>
        <dbReference type="ARBA" id="ARBA00023067"/>
    </source>
</evidence>